<feature type="compositionally biased region" description="Gly residues" evidence="1">
    <location>
        <begin position="586"/>
        <end position="596"/>
    </location>
</feature>
<keyword evidence="4" id="KW-1185">Reference proteome</keyword>
<dbReference type="AlphaFoldDB" id="M7TE91"/>
<dbReference type="PANTHER" id="PTHR13318">
    <property type="entry name" value="PARTNER OF PAIRED, ISOFORM B-RELATED"/>
    <property type="match status" value="1"/>
</dbReference>
<feature type="region of interest" description="Disordered" evidence="1">
    <location>
        <begin position="161"/>
        <end position="180"/>
    </location>
</feature>
<feature type="domain" description="Cyclic nucleotide-binding" evidence="2">
    <location>
        <begin position="1"/>
        <end position="116"/>
    </location>
</feature>
<dbReference type="STRING" id="1287681.M7TE91"/>
<dbReference type="GO" id="GO:0019005">
    <property type="term" value="C:SCF ubiquitin ligase complex"/>
    <property type="evidence" value="ECO:0007669"/>
    <property type="project" value="TreeGrafter"/>
</dbReference>
<dbReference type="OrthoDB" id="421226at2759"/>
<dbReference type="KEGG" id="ela:UCREL1_8014"/>
<dbReference type="FunFam" id="2.60.120.10:FF:000057">
    <property type="entry name" value="Cyclic nucleotide-binding domain protein"/>
    <property type="match status" value="1"/>
</dbReference>
<dbReference type="SUPFAM" id="SSF51206">
    <property type="entry name" value="cAMP-binding domain-like"/>
    <property type="match status" value="1"/>
</dbReference>
<reference evidence="4" key="1">
    <citation type="journal article" date="2013" name="Genome Announc.">
        <title>Draft genome sequence of the grapevine dieback fungus Eutypa lata UCR-EL1.</title>
        <authorList>
            <person name="Blanco-Ulate B."/>
            <person name="Rolshausen P.E."/>
            <person name="Cantu D."/>
        </authorList>
    </citation>
    <scope>NUCLEOTIDE SEQUENCE [LARGE SCALE GENOMIC DNA]</scope>
    <source>
        <strain evidence="4">UCR-EL1</strain>
    </source>
</reference>
<dbReference type="InterPro" id="IPR018488">
    <property type="entry name" value="cNMP-bd_CS"/>
</dbReference>
<dbReference type="HOGENOM" id="CLU_006113_0_0_1"/>
<dbReference type="OMA" id="HEENDTF"/>
<protein>
    <submittedName>
        <fullName evidence="3">Putative cyclic nucleotide-binding domain-containing protein</fullName>
    </submittedName>
</protein>
<dbReference type="GO" id="GO:0031146">
    <property type="term" value="P:SCF-dependent proteasomal ubiquitin-dependent protein catabolic process"/>
    <property type="evidence" value="ECO:0007669"/>
    <property type="project" value="TreeGrafter"/>
</dbReference>
<dbReference type="SUPFAM" id="SSF52047">
    <property type="entry name" value="RNI-like"/>
    <property type="match status" value="1"/>
</dbReference>
<dbReference type="PROSITE" id="PS00889">
    <property type="entry name" value="CNMP_BINDING_2"/>
    <property type="match status" value="1"/>
</dbReference>
<proteinExistence type="predicted"/>
<dbReference type="InterPro" id="IPR006553">
    <property type="entry name" value="Leu-rich_rpt_Cys-con_subtyp"/>
</dbReference>
<dbReference type="Pfam" id="PF00027">
    <property type="entry name" value="cNMP_binding"/>
    <property type="match status" value="1"/>
</dbReference>
<dbReference type="InterPro" id="IPR032675">
    <property type="entry name" value="LRR_dom_sf"/>
</dbReference>
<evidence type="ECO:0000313" key="4">
    <source>
        <dbReference type="Proteomes" id="UP000012174"/>
    </source>
</evidence>
<dbReference type="SMART" id="SM00100">
    <property type="entry name" value="cNMP"/>
    <property type="match status" value="1"/>
</dbReference>
<accession>M7TE91</accession>
<dbReference type="Pfam" id="PF25372">
    <property type="entry name" value="DUF7885"/>
    <property type="match status" value="1"/>
</dbReference>
<dbReference type="InterPro" id="IPR014710">
    <property type="entry name" value="RmlC-like_jellyroll"/>
</dbReference>
<dbReference type="InterPro" id="IPR057207">
    <property type="entry name" value="FBXL15_LRR"/>
</dbReference>
<dbReference type="Gene3D" id="3.80.10.10">
    <property type="entry name" value="Ribonuclease Inhibitor"/>
    <property type="match status" value="2"/>
</dbReference>
<dbReference type="SMART" id="SM00367">
    <property type="entry name" value="LRR_CC"/>
    <property type="match status" value="8"/>
</dbReference>
<dbReference type="PROSITE" id="PS50042">
    <property type="entry name" value="CNMP_BINDING_3"/>
    <property type="match status" value="1"/>
</dbReference>
<dbReference type="PANTHER" id="PTHR13318:SF95">
    <property type="entry name" value="F-BOX PROTEIN YLR352W"/>
    <property type="match status" value="1"/>
</dbReference>
<dbReference type="eggNOG" id="KOG0499">
    <property type="taxonomic scope" value="Eukaryota"/>
</dbReference>
<feature type="region of interest" description="Disordered" evidence="1">
    <location>
        <begin position="577"/>
        <end position="602"/>
    </location>
</feature>
<dbReference type="Proteomes" id="UP000012174">
    <property type="component" value="Unassembled WGS sequence"/>
</dbReference>
<evidence type="ECO:0000313" key="3">
    <source>
        <dbReference type="EMBL" id="EMR65015.1"/>
    </source>
</evidence>
<dbReference type="EMBL" id="KB706951">
    <property type="protein sequence ID" value="EMR65015.1"/>
    <property type="molecule type" value="Genomic_DNA"/>
</dbReference>
<name>M7TE91_EUTLA</name>
<sequence>MTAPEEFLVAIGKHLRPQIHSAHDVILTEGDEAKAMYWLVRGVVAVTSRDGEAVYAELKPGSFFGEIGVLMDMPRTATIVARTKCLLLALKREDLQQEMPRFPEMETAIRQEAHERLTMLNKKRQEGGYSLKAIKGAAAAREAAPGEVFTGEVGAITEGTVVNHKKRKSPSPSGSIEDPAAGSALGSGLVSVRQTLKELPLFSTLPPDILHFLVELLRLREVSSHWRKLLATSETLCREVDLTPYNRKVTDTALINILAPFIGPRLQTIDLSNCFHITDEGFSTLWKVCGKNVKVWKMKSVWDVSANQILEMSDNAKSLEEVNWSNCRKVGDNLLARVVGWVVPEHANPTGTKQVVITSSAARLRGQKPQTQTVTLPPPGTVIGCPKLKRLDLSYCKHITDRSMAHLAAHASNRLESLCLTRCTSISDAGFQSWTPFRFHHLSRLCLADCTYLSDSAVVALVNSAKALTHLDLSFCCALSDTATEVVALGLPGLQELKMAFCGSAVSDNSLASIALHLHDLRRLSVRGCVRVTSAGVETVLDGCAALEWADVSQCRNLEPWVRGGGVGRWGFDERAQKRGGDEENGGSGGAGGGEKGALREPIPIKVTTTTATLIQPPRGVRNRRARRPVAFVVEKGAGGLR</sequence>
<evidence type="ECO:0000256" key="1">
    <source>
        <dbReference type="SAM" id="MobiDB-lite"/>
    </source>
</evidence>
<dbReference type="InterPro" id="IPR018490">
    <property type="entry name" value="cNMP-bd_dom_sf"/>
</dbReference>
<organism evidence="3 4">
    <name type="scientific">Eutypa lata (strain UCR-EL1)</name>
    <name type="common">Grapevine dieback disease fungus</name>
    <name type="synonym">Eutypa armeniacae</name>
    <dbReference type="NCBI Taxonomy" id="1287681"/>
    <lineage>
        <taxon>Eukaryota</taxon>
        <taxon>Fungi</taxon>
        <taxon>Dikarya</taxon>
        <taxon>Ascomycota</taxon>
        <taxon>Pezizomycotina</taxon>
        <taxon>Sordariomycetes</taxon>
        <taxon>Xylariomycetidae</taxon>
        <taxon>Xylariales</taxon>
        <taxon>Diatrypaceae</taxon>
        <taxon>Eutypa</taxon>
    </lineage>
</organism>
<dbReference type="eggNOG" id="KOG1947">
    <property type="taxonomic scope" value="Eukaryota"/>
</dbReference>
<dbReference type="Gene3D" id="2.60.120.10">
    <property type="entry name" value="Jelly Rolls"/>
    <property type="match status" value="1"/>
</dbReference>
<gene>
    <name evidence="3" type="ORF">UCREL1_8014</name>
</gene>
<dbReference type="CDD" id="cd00038">
    <property type="entry name" value="CAP_ED"/>
    <property type="match status" value="1"/>
</dbReference>
<evidence type="ECO:0000259" key="2">
    <source>
        <dbReference type="PROSITE" id="PS50042"/>
    </source>
</evidence>
<dbReference type="InterPro" id="IPR000595">
    <property type="entry name" value="cNMP-bd_dom"/>
</dbReference>